<dbReference type="EMBL" id="KB445650">
    <property type="protein sequence ID" value="EMD60649.1"/>
    <property type="molecule type" value="Genomic_DNA"/>
</dbReference>
<dbReference type="HOGENOM" id="CLU_729560_0_0_1"/>
<protein>
    <submittedName>
        <fullName evidence="2">Uncharacterized protein</fullName>
    </submittedName>
</protein>
<feature type="compositionally biased region" description="Basic and acidic residues" evidence="1">
    <location>
        <begin position="362"/>
        <end position="376"/>
    </location>
</feature>
<accession>M2R007</accession>
<dbReference type="eggNOG" id="ENOG502T667">
    <property type="taxonomic scope" value="Eukaryota"/>
</dbReference>
<reference evidence="3" key="2">
    <citation type="journal article" date="2013" name="PLoS Genet.">
        <title>Comparative genome structure, secondary metabolite, and effector coding capacity across Cochliobolus pathogens.</title>
        <authorList>
            <person name="Condon B.J."/>
            <person name="Leng Y."/>
            <person name="Wu D."/>
            <person name="Bushley K.E."/>
            <person name="Ohm R.A."/>
            <person name="Otillar R."/>
            <person name="Martin J."/>
            <person name="Schackwitz W."/>
            <person name="Grimwood J."/>
            <person name="MohdZainudin N."/>
            <person name="Xue C."/>
            <person name="Wang R."/>
            <person name="Manning V.A."/>
            <person name="Dhillon B."/>
            <person name="Tu Z.J."/>
            <person name="Steffenson B.J."/>
            <person name="Salamov A."/>
            <person name="Sun H."/>
            <person name="Lowry S."/>
            <person name="LaButti K."/>
            <person name="Han J."/>
            <person name="Copeland A."/>
            <person name="Lindquist E."/>
            <person name="Barry K."/>
            <person name="Schmutz J."/>
            <person name="Baker S.E."/>
            <person name="Ciuffetti L.M."/>
            <person name="Grigoriev I.V."/>
            <person name="Zhong S."/>
            <person name="Turgeon B.G."/>
        </authorList>
    </citation>
    <scope>NUCLEOTIDE SEQUENCE [LARGE SCALE GENOMIC DNA]</scope>
    <source>
        <strain evidence="3">ND90Pr / ATCC 201652</strain>
    </source>
</reference>
<feature type="compositionally biased region" description="Pro residues" evidence="1">
    <location>
        <begin position="300"/>
        <end position="309"/>
    </location>
</feature>
<feature type="compositionally biased region" description="Basic and acidic residues" evidence="1">
    <location>
        <begin position="139"/>
        <end position="167"/>
    </location>
</feature>
<feature type="compositionally biased region" description="Basic and acidic residues" evidence="1">
    <location>
        <begin position="73"/>
        <end position="92"/>
    </location>
</feature>
<feature type="compositionally biased region" description="Polar residues" evidence="1">
    <location>
        <begin position="1"/>
        <end position="15"/>
    </location>
</feature>
<evidence type="ECO:0000313" key="2">
    <source>
        <dbReference type="EMBL" id="EMD60649.1"/>
    </source>
</evidence>
<gene>
    <name evidence="2" type="ORF">COCSADRAFT_345934</name>
</gene>
<dbReference type="OrthoDB" id="3801471at2759"/>
<feature type="region of interest" description="Disordered" evidence="1">
    <location>
        <begin position="199"/>
        <end position="311"/>
    </location>
</feature>
<dbReference type="RefSeq" id="XP_007703945.1">
    <property type="nucleotide sequence ID" value="XM_007705755.1"/>
</dbReference>
<evidence type="ECO:0000256" key="1">
    <source>
        <dbReference type="SAM" id="MobiDB-lite"/>
    </source>
</evidence>
<feature type="compositionally biased region" description="Low complexity" evidence="1">
    <location>
        <begin position="281"/>
        <end position="299"/>
    </location>
</feature>
<dbReference type="AlphaFoldDB" id="M2R007"/>
<dbReference type="Proteomes" id="UP000016934">
    <property type="component" value="Unassembled WGS sequence"/>
</dbReference>
<evidence type="ECO:0000313" key="3">
    <source>
        <dbReference type="Proteomes" id="UP000016934"/>
    </source>
</evidence>
<organism evidence="2 3">
    <name type="scientific">Cochliobolus sativus (strain ND90Pr / ATCC 201652)</name>
    <name type="common">Common root rot and spot blotch fungus</name>
    <name type="synonym">Bipolaris sorokiniana</name>
    <dbReference type="NCBI Taxonomy" id="665912"/>
    <lineage>
        <taxon>Eukaryota</taxon>
        <taxon>Fungi</taxon>
        <taxon>Dikarya</taxon>
        <taxon>Ascomycota</taxon>
        <taxon>Pezizomycotina</taxon>
        <taxon>Dothideomycetes</taxon>
        <taxon>Pleosporomycetidae</taxon>
        <taxon>Pleosporales</taxon>
        <taxon>Pleosporineae</taxon>
        <taxon>Pleosporaceae</taxon>
        <taxon>Bipolaris</taxon>
    </lineage>
</organism>
<dbReference type="GeneID" id="19137747"/>
<feature type="compositionally biased region" description="Polar residues" evidence="1">
    <location>
        <begin position="117"/>
        <end position="130"/>
    </location>
</feature>
<feature type="compositionally biased region" description="Polar residues" evidence="1">
    <location>
        <begin position="267"/>
        <end position="279"/>
    </location>
</feature>
<feature type="region of interest" description="Disordered" evidence="1">
    <location>
        <begin position="1"/>
        <end position="171"/>
    </location>
</feature>
<dbReference type="KEGG" id="bsc:COCSADRAFT_345934"/>
<sequence>MSTHFHPRTSTSAPQSPVCPGSGRPTIRAITPSPPHGLNKPMSKSCSELEKPSHASQAAAEHLFMRPKSVEILQKHAETRHAQQGFQHREADANMPALRRGGAVAGRKSPVKRKQYSKSQRSRPYSTPPATSLRGKMPIGDRKDDKNEESCAIKQDASKQTEHHDNNDMDIFAACPDTPTPMTASQKRFAYVPLGTPTPAVHSQFASKPRSRTNAAPPRTKSAPILVSDRNRHTSNVGLGKPQPIHKAQTLNPHGPRAVQHNESKVSSKTSHSHQSLHIIQQPNQPSAPAPATQRARAPAPAPTVPLPRKPLSATSNISIRTAHSHRSVFSTLGRDELERKKACVEEDEGPFGAAKSVAELDEKKQSIKSGKDGGEKGGMCGGRACCDVM</sequence>
<feature type="region of interest" description="Disordered" evidence="1">
    <location>
        <begin position="362"/>
        <end position="382"/>
    </location>
</feature>
<keyword evidence="3" id="KW-1185">Reference proteome</keyword>
<reference evidence="2 3" key="1">
    <citation type="journal article" date="2012" name="PLoS Pathog.">
        <title>Diverse lifestyles and strategies of plant pathogenesis encoded in the genomes of eighteen Dothideomycetes fungi.</title>
        <authorList>
            <person name="Ohm R.A."/>
            <person name="Feau N."/>
            <person name="Henrissat B."/>
            <person name="Schoch C.L."/>
            <person name="Horwitz B.A."/>
            <person name="Barry K.W."/>
            <person name="Condon B.J."/>
            <person name="Copeland A.C."/>
            <person name="Dhillon B."/>
            <person name="Glaser F."/>
            <person name="Hesse C.N."/>
            <person name="Kosti I."/>
            <person name="LaButti K."/>
            <person name="Lindquist E.A."/>
            <person name="Lucas S."/>
            <person name="Salamov A.A."/>
            <person name="Bradshaw R.E."/>
            <person name="Ciuffetti L."/>
            <person name="Hamelin R.C."/>
            <person name="Kema G.H.J."/>
            <person name="Lawrence C."/>
            <person name="Scott J.A."/>
            <person name="Spatafora J.W."/>
            <person name="Turgeon B.G."/>
            <person name="de Wit P.J.G.M."/>
            <person name="Zhong S."/>
            <person name="Goodwin S.B."/>
            <person name="Grigoriev I.V."/>
        </authorList>
    </citation>
    <scope>NUCLEOTIDE SEQUENCE [LARGE SCALE GENOMIC DNA]</scope>
    <source>
        <strain evidence="3">ND90Pr / ATCC 201652</strain>
    </source>
</reference>
<dbReference type="OMA" id="MSTHFRP"/>
<proteinExistence type="predicted"/>
<name>M2R007_COCSN</name>